<evidence type="ECO:0000313" key="2">
    <source>
        <dbReference type="EMBL" id="AGR41392.1"/>
    </source>
</evidence>
<reference evidence="2 3" key="1">
    <citation type="journal article" date="2013" name="Genome Biol. Evol.">
        <title>Comparison of metabolic capacities and inference of gene content evolution in mosquito-associated Spiroplasma diminutum and S. taiwanense.</title>
        <authorList>
            <person name="Lo W.S."/>
            <person name="Ku C."/>
            <person name="Chen L.L."/>
            <person name="Chang T.H."/>
            <person name="Kuo C.H."/>
        </authorList>
    </citation>
    <scope>NUCLEOTIDE SEQUENCE [LARGE SCALE GENOMIC DNA]</scope>
    <source>
        <strain evidence="2">CT-1</strain>
    </source>
</reference>
<dbReference type="OrthoDB" id="399880at2"/>
<dbReference type="InterPro" id="IPR054816">
    <property type="entry name" value="Lipoprotein_mollicutes-type_CS"/>
</dbReference>
<dbReference type="HOGENOM" id="CLU_365195_0_0_14"/>
<feature type="chain" id="PRO_5004530093" description="MOLPALP family lipoprotein" evidence="1">
    <location>
        <begin position="24"/>
        <end position="680"/>
    </location>
</feature>
<evidence type="ECO:0008006" key="4">
    <source>
        <dbReference type="Google" id="ProtNLM"/>
    </source>
</evidence>
<dbReference type="RefSeq" id="WP_020834531.1">
    <property type="nucleotide sequence ID" value="NC_021846.1"/>
</dbReference>
<dbReference type="PATRIC" id="fig|1276220.3.peg.822"/>
<evidence type="ECO:0000256" key="1">
    <source>
        <dbReference type="SAM" id="SignalP"/>
    </source>
</evidence>
<name>S5M063_9MOLU</name>
<proteinExistence type="predicted"/>
<dbReference type="NCBIfam" id="NF038029">
    <property type="entry name" value="LP_plasma"/>
    <property type="match status" value="1"/>
</dbReference>
<organism evidence="2 3">
    <name type="scientific">Spiroplasma taiwanense CT-1</name>
    <dbReference type="NCBI Taxonomy" id="1276220"/>
    <lineage>
        <taxon>Bacteria</taxon>
        <taxon>Bacillati</taxon>
        <taxon>Mycoplasmatota</taxon>
        <taxon>Mollicutes</taxon>
        <taxon>Entomoplasmatales</taxon>
        <taxon>Spiroplasmataceae</taxon>
        <taxon>Spiroplasma</taxon>
    </lineage>
</organism>
<dbReference type="STRING" id="1276220.STAIW_v1c08040"/>
<dbReference type="PROSITE" id="PS51257">
    <property type="entry name" value="PROKAR_LIPOPROTEIN"/>
    <property type="match status" value="1"/>
</dbReference>
<keyword evidence="1" id="KW-0732">Signal</keyword>
<sequence length="680" mass="76043">MKRLLSLLASLSIITSTSITVIACETKTPKEDETFDQEKMKEFLGEVSKSLYLNKSGYNIDYVLETYSFKSNQKSLTSSELKEFKEKYFKNGLIGSNLKTTGFEYTKGQQPGDKDLLLGITTVANSIFSLSGQTDEEKAESLKTTLSELLKYFNVELTPETIKEAGPIIDQVANSLESFGDALSMEKYQNMTWTQTINLSFIGIANGLKKLVKDSTADFNEEDISATNFKNAMQNLELSLTKLRDKKIVLDETTVLSNLDSIAKIVNFARICMLYLSNFIVSDQFEVDLTAEQVNEFRNKKISTIADSNILNFKEMFEKVKETIFGSNSSTNAPIALKNVLKLLFLNTTQDYYKNMIFDLSDIDLSDFSEVIQKIIQSLQEFQKDDFVDGDLGFNYAMTRILNGSIDIKKLLDSLPDMFKGIIEALNLNIPAILVNLIGKIASNTPITKGLNSALITLIFSLLGVELEDSKIQKLVDGLNGENDVDLLNLLWNEDFLGAILGKPANESWALKNLLEKPLSSLLGINNILEFEFIEGAETLKEIVELIFEKIQNAEEIKIDFTAIGSLLKKLAPIFKDMPTSVDALVNKIKEAGILADLYQVKDNLIGLKDLLKYVQDTVADQKAKMIENIKTEYNKLTVANSEIISQEKYKYNLGSGKTVTISIAKENNLWAINQVEITG</sequence>
<dbReference type="AlphaFoldDB" id="S5M063"/>
<gene>
    <name evidence="2" type="ORF">STAIW_v1c08040</name>
</gene>
<feature type="signal peptide" evidence="1">
    <location>
        <begin position="1"/>
        <end position="23"/>
    </location>
</feature>
<dbReference type="KEGG" id="stai:STAIW_v1c08040"/>
<protein>
    <recommendedName>
        <fullName evidence="4">MOLPALP family lipoprotein</fullName>
    </recommendedName>
</protein>
<accession>S5M063</accession>
<dbReference type="EMBL" id="CP005074">
    <property type="protein sequence ID" value="AGR41392.1"/>
    <property type="molecule type" value="Genomic_DNA"/>
</dbReference>
<dbReference type="Proteomes" id="UP000014984">
    <property type="component" value="Chromosome"/>
</dbReference>
<evidence type="ECO:0000313" key="3">
    <source>
        <dbReference type="Proteomes" id="UP000014984"/>
    </source>
</evidence>
<keyword evidence="3" id="KW-1185">Reference proteome</keyword>